<dbReference type="AlphaFoldDB" id="A0A3T1D9V9"/>
<protein>
    <submittedName>
        <fullName evidence="1">Uncharacterized protein</fullName>
    </submittedName>
</protein>
<proteinExistence type="predicted"/>
<dbReference type="EMBL" id="AP019400">
    <property type="protein sequence ID" value="BBI34853.1"/>
    <property type="molecule type" value="Genomic_DNA"/>
</dbReference>
<name>A0A3T1D9V9_9BACL</name>
<dbReference type="Proteomes" id="UP000289856">
    <property type="component" value="Chromosome"/>
</dbReference>
<dbReference type="RefSeq" id="WP_130612874.1">
    <property type="nucleotide sequence ID" value="NZ_AP019400.1"/>
</dbReference>
<evidence type="ECO:0000313" key="1">
    <source>
        <dbReference type="EMBL" id="BBI34853.1"/>
    </source>
</evidence>
<dbReference type="KEGG" id="cohn:KCTCHS21_42520"/>
<keyword evidence="2" id="KW-1185">Reference proteome</keyword>
<gene>
    <name evidence="1" type="ORF">KCTCHS21_42520</name>
</gene>
<accession>A0A3T1D9V9</accession>
<organism evidence="1 2">
    <name type="scientific">Cohnella abietis</name>
    <dbReference type="NCBI Taxonomy" id="2507935"/>
    <lineage>
        <taxon>Bacteria</taxon>
        <taxon>Bacillati</taxon>
        <taxon>Bacillota</taxon>
        <taxon>Bacilli</taxon>
        <taxon>Bacillales</taxon>
        <taxon>Paenibacillaceae</taxon>
        <taxon>Cohnella</taxon>
    </lineage>
</organism>
<evidence type="ECO:0000313" key="2">
    <source>
        <dbReference type="Proteomes" id="UP000289856"/>
    </source>
</evidence>
<sequence>MGGLIGGKAGFGGLQAAVSVLNGGKAGFGGLQAAASVLNGGKSGIWRVASRCERTKWWKSEVRCATSRYFIGYSANG</sequence>
<reference evidence="1 2" key="1">
    <citation type="submission" date="2019-01" db="EMBL/GenBank/DDBJ databases">
        <title>Complete genome sequence of Cohnella hallensis HS21 isolated from Korean fir (Abies koreana) rhizospheric soil.</title>
        <authorList>
            <person name="Jiang L."/>
            <person name="Kang S.W."/>
            <person name="Kim S."/>
            <person name="Jung J."/>
            <person name="Kim C.Y."/>
            <person name="Kim D.H."/>
            <person name="Kim S.W."/>
            <person name="Lee J."/>
        </authorList>
    </citation>
    <scope>NUCLEOTIDE SEQUENCE [LARGE SCALE GENOMIC DNA]</scope>
    <source>
        <strain evidence="1 2">HS21</strain>
    </source>
</reference>